<dbReference type="EMBL" id="LAZR01002860">
    <property type="protein sequence ID" value="KKN24736.1"/>
    <property type="molecule type" value="Genomic_DNA"/>
</dbReference>
<comment type="caution">
    <text evidence="1">The sequence shown here is derived from an EMBL/GenBank/DDBJ whole genome shotgun (WGS) entry which is preliminary data.</text>
</comment>
<protein>
    <recommendedName>
        <fullName evidence="2">Methyltransferase domain-containing protein</fullName>
    </recommendedName>
</protein>
<accession>A0A0F9RIB5</accession>
<evidence type="ECO:0008006" key="2">
    <source>
        <dbReference type="Google" id="ProtNLM"/>
    </source>
</evidence>
<reference evidence="1" key="1">
    <citation type="journal article" date="2015" name="Nature">
        <title>Complex archaea that bridge the gap between prokaryotes and eukaryotes.</title>
        <authorList>
            <person name="Spang A."/>
            <person name="Saw J.H."/>
            <person name="Jorgensen S.L."/>
            <person name="Zaremba-Niedzwiedzka K."/>
            <person name="Martijn J."/>
            <person name="Lind A.E."/>
            <person name="van Eijk R."/>
            <person name="Schleper C."/>
            <person name="Guy L."/>
            <person name="Ettema T.J."/>
        </authorList>
    </citation>
    <scope>NUCLEOTIDE SEQUENCE</scope>
</reference>
<organism evidence="1">
    <name type="scientific">marine sediment metagenome</name>
    <dbReference type="NCBI Taxonomy" id="412755"/>
    <lineage>
        <taxon>unclassified sequences</taxon>
        <taxon>metagenomes</taxon>
        <taxon>ecological metagenomes</taxon>
    </lineage>
</organism>
<proteinExistence type="predicted"/>
<dbReference type="SUPFAM" id="SSF53335">
    <property type="entry name" value="S-adenosyl-L-methionine-dependent methyltransferases"/>
    <property type="match status" value="1"/>
</dbReference>
<evidence type="ECO:0000313" key="1">
    <source>
        <dbReference type="EMBL" id="KKN24736.1"/>
    </source>
</evidence>
<name>A0A0F9RIB5_9ZZZZ</name>
<gene>
    <name evidence="1" type="ORF">LCGC14_0891830</name>
</gene>
<sequence length="234" mass="26729">MKDHFIKQTDLISLCNEWQFDYKKYQSRVLSIGDVCAIRKAKNGQRFRRNYERAMVVLAAASRYGSRRMLEFGTGRGFTAASLSMFDQVEEIVTIDKLKQITAIQAVASLNVEGVFPAKINYLSKNTFEISDNDITGKFDLVFIDGEHTSKAVAHDFQFAMEHTTDDAVIIFDDYRNKHKGVKKYIKSLKHAKILVYSDGWLYENILIASHGDADRVKDNKEYGSGQVILLKEH</sequence>
<dbReference type="AlphaFoldDB" id="A0A0F9RIB5"/>
<dbReference type="Gene3D" id="3.40.50.150">
    <property type="entry name" value="Vaccinia Virus protein VP39"/>
    <property type="match status" value="1"/>
</dbReference>
<dbReference type="Pfam" id="PF13578">
    <property type="entry name" value="Methyltransf_24"/>
    <property type="match status" value="1"/>
</dbReference>
<dbReference type="InterPro" id="IPR029063">
    <property type="entry name" value="SAM-dependent_MTases_sf"/>
</dbReference>